<name>A0A917GAV1_9BACI</name>
<dbReference type="InterPro" id="IPR050190">
    <property type="entry name" value="UPF0213_domain"/>
</dbReference>
<gene>
    <name evidence="3" type="ORF">GCM10007425_30040</name>
</gene>
<dbReference type="PANTHER" id="PTHR34477:SF1">
    <property type="entry name" value="UPF0213 PROTEIN YHBQ"/>
    <property type="match status" value="1"/>
</dbReference>
<evidence type="ECO:0000313" key="4">
    <source>
        <dbReference type="Proteomes" id="UP000616608"/>
    </source>
</evidence>
<dbReference type="Proteomes" id="UP000616608">
    <property type="component" value="Unassembled WGS sequence"/>
</dbReference>
<dbReference type="EMBL" id="BMJT01000014">
    <property type="protein sequence ID" value="GGG33354.1"/>
    <property type="molecule type" value="Genomic_DNA"/>
</dbReference>
<dbReference type="CDD" id="cd10456">
    <property type="entry name" value="GIY-YIG_UPF0213"/>
    <property type="match status" value="1"/>
</dbReference>
<evidence type="ECO:0000259" key="2">
    <source>
        <dbReference type="PROSITE" id="PS50164"/>
    </source>
</evidence>
<comment type="caution">
    <text evidence="3">The sequence shown here is derived from an EMBL/GenBank/DDBJ whole genome shotgun (WGS) entry which is preliminary data.</text>
</comment>
<proteinExistence type="inferred from homology"/>
<dbReference type="AlphaFoldDB" id="A0A917GAV1"/>
<dbReference type="PROSITE" id="PS50164">
    <property type="entry name" value="GIY_YIG"/>
    <property type="match status" value="1"/>
</dbReference>
<dbReference type="InterPro" id="IPR000305">
    <property type="entry name" value="GIY-YIG_endonuc"/>
</dbReference>
<dbReference type="InterPro" id="IPR035901">
    <property type="entry name" value="GIY-YIG_endonuc_sf"/>
</dbReference>
<feature type="domain" description="GIY-YIG" evidence="2">
    <location>
        <begin position="4"/>
        <end position="79"/>
    </location>
</feature>
<accession>A0A917GAV1</accession>
<evidence type="ECO:0000313" key="3">
    <source>
        <dbReference type="EMBL" id="GGG33354.1"/>
    </source>
</evidence>
<dbReference type="Gene3D" id="3.40.1440.10">
    <property type="entry name" value="GIY-YIG endonuclease"/>
    <property type="match status" value="1"/>
</dbReference>
<keyword evidence="4" id="KW-1185">Reference proteome</keyword>
<dbReference type="SUPFAM" id="SSF82771">
    <property type="entry name" value="GIY-YIG endonuclease"/>
    <property type="match status" value="1"/>
</dbReference>
<dbReference type="Pfam" id="PF01541">
    <property type="entry name" value="GIY-YIG"/>
    <property type="match status" value="1"/>
</dbReference>
<evidence type="ECO:0000256" key="1">
    <source>
        <dbReference type="ARBA" id="ARBA00007435"/>
    </source>
</evidence>
<reference evidence="3" key="2">
    <citation type="submission" date="2020-09" db="EMBL/GenBank/DDBJ databases">
        <authorList>
            <person name="Sun Q."/>
            <person name="Zhou Y."/>
        </authorList>
    </citation>
    <scope>NUCLEOTIDE SEQUENCE</scope>
    <source>
        <strain evidence="3">CGMCC 1.15760</strain>
    </source>
</reference>
<organism evidence="3 4">
    <name type="scientific">Lysinibacillus alkalisoli</name>
    <dbReference type="NCBI Taxonomy" id="1911548"/>
    <lineage>
        <taxon>Bacteria</taxon>
        <taxon>Bacillati</taxon>
        <taxon>Bacillota</taxon>
        <taxon>Bacilli</taxon>
        <taxon>Bacillales</taxon>
        <taxon>Bacillaceae</taxon>
        <taxon>Lysinibacillus</taxon>
    </lineage>
</organism>
<reference evidence="3" key="1">
    <citation type="journal article" date="2014" name="Int. J. Syst. Evol. Microbiol.">
        <title>Complete genome sequence of Corynebacterium casei LMG S-19264T (=DSM 44701T), isolated from a smear-ripened cheese.</title>
        <authorList>
            <consortium name="US DOE Joint Genome Institute (JGI-PGF)"/>
            <person name="Walter F."/>
            <person name="Albersmeier A."/>
            <person name="Kalinowski J."/>
            <person name="Ruckert C."/>
        </authorList>
    </citation>
    <scope>NUCLEOTIDE SEQUENCE</scope>
    <source>
        <strain evidence="3">CGMCC 1.15760</strain>
    </source>
</reference>
<sequence>MVNNYHYFYVLKCSDNSFYAGYTSDLLKRLSCHNSKKGAKYTRSRIPVVLYYFEIYFSKREAMQQEYWFKQLSREKKKQYMRGELR</sequence>
<dbReference type="PANTHER" id="PTHR34477">
    <property type="entry name" value="UPF0213 PROTEIN YHBQ"/>
    <property type="match status" value="1"/>
</dbReference>
<dbReference type="RefSeq" id="WP_188615891.1">
    <property type="nucleotide sequence ID" value="NZ_BMJT01000014.1"/>
</dbReference>
<comment type="similarity">
    <text evidence="1">Belongs to the UPF0213 family.</text>
</comment>
<protein>
    <submittedName>
        <fullName evidence="3">UPF0213 protein</fullName>
    </submittedName>
</protein>